<evidence type="ECO:0000256" key="1">
    <source>
        <dbReference type="SAM" id="MobiDB-lite"/>
    </source>
</evidence>
<feature type="compositionally biased region" description="Basic and acidic residues" evidence="1">
    <location>
        <begin position="279"/>
        <end position="297"/>
    </location>
</feature>
<evidence type="ECO:0000313" key="2">
    <source>
        <dbReference type="Ensembl" id="ENSGWIP00000037083.1"/>
    </source>
</evidence>
<protein>
    <submittedName>
        <fullName evidence="2">Uncharacterized protein</fullName>
    </submittedName>
</protein>
<feature type="region of interest" description="Disordered" evidence="1">
    <location>
        <begin position="105"/>
        <end position="158"/>
    </location>
</feature>
<keyword evidence="3" id="KW-1185">Reference proteome</keyword>
<proteinExistence type="predicted"/>
<feature type="compositionally biased region" description="Acidic residues" evidence="1">
    <location>
        <begin position="229"/>
        <end position="243"/>
    </location>
</feature>
<name>A0A8C5GXU9_GOUWI</name>
<feature type="region of interest" description="Disordered" evidence="1">
    <location>
        <begin position="31"/>
        <end position="92"/>
    </location>
</feature>
<feature type="region of interest" description="Disordered" evidence="1">
    <location>
        <begin position="267"/>
        <end position="298"/>
    </location>
</feature>
<feature type="region of interest" description="Disordered" evidence="1">
    <location>
        <begin position="219"/>
        <end position="253"/>
    </location>
</feature>
<dbReference type="Proteomes" id="UP000694680">
    <property type="component" value="Unassembled WGS sequence"/>
</dbReference>
<sequence>MSPQVGNKAEHRQPASPCLLVTLTSCVQKAEPEGVEPQRAQYAMTDKVKPAGPCGPAEDLNPDHEPLVVLSSAESSEDEDGDGSGHSILPSSVLDRARDIALHGSARRGGVASEGRVKPGGVASNGVLPQLPSCADPANRTPRLRRSSSVSAPPWSPLSLLDDQSEQIGRGFTLTEQDQLLIGRIKAYYENAANQDETFTLRRRRSLTFIPDGLVRDSVSRFTRNPQEPPEEPCTEPGLDENLESSSEQVSSTSSDIMKIWKEMETRKNACTVPQNQNHQDRARDRTRDKTTDRTTDRTFSQMVKNSWSSQEEPEVLLPAVLSDADVGGAQRTVLSLARRFSQQIRTSSSENHQSVSSVQEVTLQLPQLSPTHARGHAASSVEAFEWPDVRELRSRYDECRTRGLMQETNDQRPSSELAPPQMLHRPCVSVAPDLSTTQGRVLQENFVGFRVAAEAPLLTDSKHRILVLEKVPELSEDPRGAGGEDSYIQIRSPTSREKISLKAVMERCRVYEDSEENRLRKQSMVRNLREKFQSLS</sequence>
<accession>A0A8C5GXU9</accession>
<evidence type="ECO:0000313" key="3">
    <source>
        <dbReference type="Proteomes" id="UP000694680"/>
    </source>
</evidence>
<organism evidence="2 3">
    <name type="scientific">Gouania willdenowi</name>
    <name type="common">Blunt-snouted clingfish</name>
    <name type="synonym">Lepadogaster willdenowi</name>
    <dbReference type="NCBI Taxonomy" id="441366"/>
    <lineage>
        <taxon>Eukaryota</taxon>
        <taxon>Metazoa</taxon>
        <taxon>Chordata</taxon>
        <taxon>Craniata</taxon>
        <taxon>Vertebrata</taxon>
        <taxon>Euteleostomi</taxon>
        <taxon>Actinopterygii</taxon>
        <taxon>Neopterygii</taxon>
        <taxon>Teleostei</taxon>
        <taxon>Neoteleostei</taxon>
        <taxon>Acanthomorphata</taxon>
        <taxon>Ovalentaria</taxon>
        <taxon>Blenniimorphae</taxon>
        <taxon>Blenniiformes</taxon>
        <taxon>Gobiesocoidei</taxon>
        <taxon>Gobiesocidae</taxon>
        <taxon>Gobiesocinae</taxon>
        <taxon>Gouania</taxon>
    </lineage>
</organism>
<reference evidence="2" key="2">
    <citation type="submission" date="2025-09" db="UniProtKB">
        <authorList>
            <consortium name="Ensembl"/>
        </authorList>
    </citation>
    <scope>IDENTIFICATION</scope>
</reference>
<reference evidence="2" key="1">
    <citation type="submission" date="2025-08" db="UniProtKB">
        <authorList>
            <consortium name="Ensembl"/>
        </authorList>
    </citation>
    <scope>IDENTIFICATION</scope>
</reference>
<dbReference type="Ensembl" id="ENSGWIT00000040387.1">
    <property type="protein sequence ID" value="ENSGWIP00000037083.1"/>
    <property type="gene ID" value="ENSGWIG00000019056.1"/>
</dbReference>
<dbReference type="AlphaFoldDB" id="A0A8C5GXU9"/>